<dbReference type="Proteomes" id="UP000436088">
    <property type="component" value="Unassembled WGS sequence"/>
</dbReference>
<accession>A0A6A3B7B8</accession>
<comment type="caution">
    <text evidence="2">The sequence shown here is derived from an EMBL/GenBank/DDBJ whole genome shotgun (WGS) entry which is preliminary data.</text>
</comment>
<proteinExistence type="predicted"/>
<reference evidence="2" key="1">
    <citation type="submission" date="2019-09" db="EMBL/GenBank/DDBJ databases">
        <title>Draft genome information of white flower Hibiscus syriacus.</title>
        <authorList>
            <person name="Kim Y.-M."/>
        </authorList>
    </citation>
    <scope>NUCLEOTIDE SEQUENCE [LARGE SCALE GENOMIC DNA]</scope>
    <source>
        <strain evidence="2">YM2019G1</strain>
    </source>
</reference>
<protein>
    <submittedName>
        <fullName evidence="2">Uncharacterized protein</fullName>
    </submittedName>
</protein>
<sequence length="93" mass="10735">MEKPVQQLSEGKDGEKDKELLGLQKEPMAASQPLTLTASILRQQERKVGTFVNEFVVFVGRRSIVFIGRVVFQWEDWQRRPAGSWSWSEKEAK</sequence>
<evidence type="ECO:0000313" key="3">
    <source>
        <dbReference type="Proteomes" id="UP000436088"/>
    </source>
</evidence>
<dbReference type="AlphaFoldDB" id="A0A6A3B7B8"/>
<organism evidence="2 3">
    <name type="scientific">Hibiscus syriacus</name>
    <name type="common">Rose of Sharon</name>
    <dbReference type="NCBI Taxonomy" id="106335"/>
    <lineage>
        <taxon>Eukaryota</taxon>
        <taxon>Viridiplantae</taxon>
        <taxon>Streptophyta</taxon>
        <taxon>Embryophyta</taxon>
        <taxon>Tracheophyta</taxon>
        <taxon>Spermatophyta</taxon>
        <taxon>Magnoliopsida</taxon>
        <taxon>eudicotyledons</taxon>
        <taxon>Gunneridae</taxon>
        <taxon>Pentapetalae</taxon>
        <taxon>rosids</taxon>
        <taxon>malvids</taxon>
        <taxon>Malvales</taxon>
        <taxon>Malvaceae</taxon>
        <taxon>Malvoideae</taxon>
        <taxon>Hibiscus</taxon>
    </lineage>
</organism>
<gene>
    <name evidence="2" type="ORF">F3Y22_tig00110318pilonHSYRG00098</name>
</gene>
<feature type="compositionally biased region" description="Basic and acidic residues" evidence="1">
    <location>
        <begin position="10"/>
        <end position="20"/>
    </location>
</feature>
<evidence type="ECO:0000256" key="1">
    <source>
        <dbReference type="SAM" id="MobiDB-lite"/>
    </source>
</evidence>
<feature type="region of interest" description="Disordered" evidence="1">
    <location>
        <begin position="1"/>
        <end position="23"/>
    </location>
</feature>
<name>A0A6A3B7B8_HIBSY</name>
<evidence type="ECO:0000313" key="2">
    <source>
        <dbReference type="EMBL" id="KAE8710929.1"/>
    </source>
</evidence>
<dbReference type="EMBL" id="VEPZ02000926">
    <property type="protein sequence ID" value="KAE8710929.1"/>
    <property type="molecule type" value="Genomic_DNA"/>
</dbReference>
<keyword evidence="3" id="KW-1185">Reference proteome</keyword>